<feature type="transmembrane region" description="Helical" evidence="9">
    <location>
        <begin position="45"/>
        <end position="65"/>
    </location>
</feature>
<keyword evidence="4 9" id="KW-0812">Transmembrane</keyword>
<evidence type="ECO:0000256" key="3">
    <source>
        <dbReference type="ARBA" id="ARBA00022448"/>
    </source>
</evidence>
<accession>A0A5J5AAK8</accession>
<dbReference type="InterPro" id="IPR013099">
    <property type="entry name" value="K_chnl_dom"/>
</dbReference>
<dbReference type="SUPFAM" id="SSF81324">
    <property type="entry name" value="Voltage-gated potassium channels"/>
    <property type="match status" value="1"/>
</dbReference>
<dbReference type="GO" id="GO:0022841">
    <property type="term" value="F:potassium ion leak channel activity"/>
    <property type="evidence" value="ECO:0007669"/>
    <property type="project" value="TreeGrafter"/>
</dbReference>
<evidence type="ECO:0000256" key="4">
    <source>
        <dbReference type="ARBA" id="ARBA00022692"/>
    </source>
</evidence>
<comment type="similarity">
    <text evidence="2">Belongs to the two pore domain potassium channel (TC 1.A.1.7) family.</text>
</comment>
<keyword evidence="7 9" id="KW-0472">Membrane</keyword>
<reference evidence="11 12" key="1">
    <citation type="submission" date="2019-09" db="EMBL/GenBank/DDBJ databases">
        <title>A chromosome-level genome assembly of the Chinese tupelo Nyssa sinensis.</title>
        <authorList>
            <person name="Yang X."/>
            <person name="Kang M."/>
            <person name="Yang Y."/>
            <person name="Xiong H."/>
            <person name="Wang M."/>
            <person name="Zhang Z."/>
            <person name="Wang Z."/>
            <person name="Wu H."/>
            <person name="Ma T."/>
            <person name="Liu J."/>
            <person name="Xi Z."/>
        </authorList>
    </citation>
    <scope>NUCLEOTIDE SEQUENCE [LARGE SCALE GENOMIC DNA]</scope>
    <source>
        <strain evidence="11">J267</strain>
        <tissue evidence="11">Leaf</tissue>
    </source>
</reference>
<dbReference type="OrthoDB" id="415460at2759"/>
<dbReference type="InterPro" id="IPR003280">
    <property type="entry name" value="2pore_dom_K_chnl"/>
</dbReference>
<evidence type="ECO:0000256" key="5">
    <source>
        <dbReference type="ARBA" id="ARBA00022989"/>
    </source>
</evidence>
<keyword evidence="12" id="KW-1185">Reference proteome</keyword>
<feature type="domain" description="Potassium channel" evidence="10">
    <location>
        <begin position="2"/>
        <end position="67"/>
    </location>
</feature>
<dbReference type="EMBL" id="CM018046">
    <property type="protein sequence ID" value="KAA8527058.1"/>
    <property type="molecule type" value="Genomic_DNA"/>
</dbReference>
<dbReference type="Pfam" id="PF07885">
    <property type="entry name" value="Ion_trans_2"/>
    <property type="match status" value="1"/>
</dbReference>
<organism evidence="11 12">
    <name type="scientific">Nyssa sinensis</name>
    <dbReference type="NCBI Taxonomy" id="561372"/>
    <lineage>
        <taxon>Eukaryota</taxon>
        <taxon>Viridiplantae</taxon>
        <taxon>Streptophyta</taxon>
        <taxon>Embryophyta</taxon>
        <taxon>Tracheophyta</taxon>
        <taxon>Spermatophyta</taxon>
        <taxon>Magnoliopsida</taxon>
        <taxon>eudicotyledons</taxon>
        <taxon>Gunneridae</taxon>
        <taxon>Pentapetalae</taxon>
        <taxon>asterids</taxon>
        <taxon>Cornales</taxon>
        <taxon>Nyssaceae</taxon>
        <taxon>Nyssa</taxon>
    </lineage>
</organism>
<evidence type="ECO:0000259" key="10">
    <source>
        <dbReference type="Pfam" id="PF07885"/>
    </source>
</evidence>
<evidence type="ECO:0000313" key="12">
    <source>
        <dbReference type="Proteomes" id="UP000325577"/>
    </source>
</evidence>
<evidence type="ECO:0000313" key="11">
    <source>
        <dbReference type="EMBL" id="KAA8527058.1"/>
    </source>
</evidence>
<dbReference type="PANTHER" id="PTHR11003">
    <property type="entry name" value="POTASSIUM CHANNEL, SUBFAMILY K"/>
    <property type="match status" value="1"/>
</dbReference>
<evidence type="ECO:0000256" key="1">
    <source>
        <dbReference type="ARBA" id="ARBA00004141"/>
    </source>
</evidence>
<dbReference type="PANTHER" id="PTHR11003:SF291">
    <property type="entry name" value="IP11374P"/>
    <property type="match status" value="1"/>
</dbReference>
<comment type="subcellular location">
    <subcellularLocation>
        <location evidence="1">Membrane</location>
        <topology evidence="1">Multi-pass membrane protein</topology>
    </subcellularLocation>
</comment>
<protein>
    <recommendedName>
        <fullName evidence="10">Potassium channel domain-containing protein</fullName>
    </recommendedName>
</protein>
<evidence type="ECO:0000256" key="7">
    <source>
        <dbReference type="ARBA" id="ARBA00023136"/>
    </source>
</evidence>
<keyword evidence="3" id="KW-0813">Transport</keyword>
<evidence type="ECO:0000256" key="8">
    <source>
        <dbReference type="ARBA" id="ARBA00023303"/>
    </source>
</evidence>
<keyword evidence="8" id="KW-0407">Ion channel</keyword>
<gene>
    <name evidence="11" type="ORF">F0562_008713</name>
</gene>
<dbReference type="GO" id="GO:0005886">
    <property type="term" value="C:plasma membrane"/>
    <property type="evidence" value="ECO:0007669"/>
    <property type="project" value="TreeGrafter"/>
</dbReference>
<evidence type="ECO:0000256" key="6">
    <source>
        <dbReference type="ARBA" id="ARBA00023065"/>
    </source>
</evidence>
<keyword evidence="5 9" id="KW-1133">Transmembrane helix</keyword>
<sequence length="187" mass="21174">MIGGTVMLTTVEKLGVVDAFYCVCTTITTLGYGDMSFGTKAGRTFAIFWILTGTASLAQFFFYVAELRTEHRQKELVKWVLARKLTPEDLEAADLDKTRDVVLAEFILFKLKEMGKISDEDVTPLMEEFERRDIDKNKKLTVSDISLAQQTGSYVIQEPFAGFSPRKLLSSVANSGQKRRRRRETEP</sequence>
<name>A0A5J5AAK8_9ASTE</name>
<evidence type="ECO:0000256" key="2">
    <source>
        <dbReference type="ARBA" id="ARBA00010159"/>
    </source>
</evidence>
<dbReference type="AlphaFoldDB" id="A0A5J5AAK8"/>
<dbReference type="Proteomes" id="UP000325577">
    <property type="component" value="Linkage Group LG3"/>
</dbReference>
<dbReference type="GO" id="GO:0009705">
    <property type="term" value="C:plant-type vacuole membrane"/>
    <property type="evidence" value="ECO:0007669"/>
    <property type="project" value="TreeGrafter"/>
</dbReference>
<evidence type="ECO:0000256" key="9">
    <source>
        <dbReference type="SAM" id="Phobius"/>
    </source>
</evidence>
<keyword evidence="6" id="KW-0406">Ion transport</keyword>
<dbReference type="GO" id="GO:0030322">
    <property type="term" value="P:stabilization of membrane potential"/>
    <property type="evidence" value="ECO:0007669"/>
    <property type="project" value="TreeGrafter"/>
</dbReference>
<proteinExistence type="inferred from homology"/>
<dbReference type="GO" id="GO:0015271">
    <property type="term" value="F:outward rectifier potassium channel activity"/>
    <property type="evidence" value="ECO:0007669"/>
    <property type="project" value="TreeGrafter"/>
</dbReference>
<dbReference type="Gene3D" id="1.10.287.70">
    <property type="match status" value="1"/>
</dbReference>